<evidence type="ECO:0000313" key="4">
    <source>
        <dbReference type="EMBL" id="KAK0061962.1"/>
    </source>
</evidence>
<evidence type="ECO:0000313" key="2">
    <source>
        <dbReference type="EMBL" id="KAK0061958.1"/>
    </source>
</evidence>
<name>A0AAD8BWI3_BIOPF</name>
<evidence type="ECO:0000256" key="1">
    <source>
        <dbReference type="SAM" id="MobiDB-lite"/>
    </source>
</evidence>
<dbReference type="EMBL" id="JASAOG010000027">
    <property type="protein sequence ID" value="KAK0061963.1"/>
    <property type="molecule type" value="Genomic_DNA"/>
</dbReference>
<dbReference type="AlphaFoldDB" id="A0AAD8BWI3"/>
<sequence>MASQNSPVRCASERWSRLIIGAWFRFHPPSYPRPPGRGLKKSELAAFQAEVSGPVCTYNGSKLIAWHPHIHPFICLPIRKAPTTGCQHNGASTHTTSKENLEYR</sequence>
<reference evidence="5" key="1">
    <citation type="journal article" date="2023" name="PLoS Negl. Trop. Dis.">
        <title>A genome sequence for Biomphalaria pfeifferi, the major vector snail for the human-infecting parasite Schistosoma mansoni.</title>
        <authorList>
            <person name="Bu L."/>
            <person name="Lu L."/>
            <person name="Laidemitt M.R."/>
            <person name="Zhang S.M."/>
            <person name="Mutuku M."/>
            <person name="Mkoji G."/>
            <person name="Steinauer M."/>
            <person name="Loker E.S."/>
        </authorList>
    </citation>
    <scope>NUCLEOTIDE SEQUENCE</scope>
    <source>
        <strain evidence="5">KasaAsao</strain>
    </source>
</reference>
<evidence type="ECO:0000313" key="5">
    <source>
        <dbReference type="EMBL" id="KAK0061963.1"/>
    </source>
</evidence>
<reference evidence="5" key="2">
    <citation type="submission" date="2023-04" db="EMBL/GenBank/DDBJ databases">
        <authorList>
            <person name="Bu L."/>
            <person name="Lu L."/>
            <person name="Laidemitt M.R."/>
            <person name="Zhang S.M."/>
            <person name="Mutuku M."/>
            <person name="Mkoji G."/>
            <person name="Steinauer M."/>
            <person name="Loker E.S."/>
        </authorList>
    </citation>
    <scope>NUCLEOTIDE SEQUENCE</scope>
    <source>
        <strain evidence="5">KasaAsao</strain>
        <tissue evidence="5">Whole Snail</tissue>
    </source>
</reference>
<evidence type="ECO:0000313" key="6">
    <source>
        <dbReference type="Proteomes" id="UP001233172"/>
    </source>
</evidence>
<organism evidence="5 6">
    <name type="scientific">Biomphalaria pfeifferi</name>
    <name type="common">Bloodfluke planorb</name>
    <name type="synonym">Freshwater snail</name>
    <dbReference type="NCBI Taxonomy" id="112525"/>
    <lineage>
        <taxon>Eukaryota</taxon>
        <taxon>Metazoa</taxon>
        <taxon>Spiralia</taxon>
        <taxon>Lophotrochozoa</taxon>
        <taxon>Mollusca</taxon>
        <taxon>Gastropoda</taxon>
        <taxon>Heterobranchia</taxon>
        <taxon>Euthyneura</taxon>
        <taxon>Panpulmonata</taxon>
        <taxon>Hygrophila</taxon>
        <taxon>Lymnaeoidea</taxon>
        <taxon>Planorbidae</taxon>
        <taxon>Biomphalaria</taxon>
    </lineage>
</organism>
<proteinExistence type="predicted"/>
<accession>A0AAD8BWI3</accession>
<dbReference type="EMBL" id="JASAOG010000027">
    <property type="protein sequence ID" value="KAK0061962.1"/>
    <property type="molecule type" value="Genomic_DNA"/>
</dbReference>
<dbReference type="EMBL" id="JASAOG010000027">
    <property type="protein sequence ID" value="KAK0061959.1"/>
    <property type="molecule type" value="Genomic_DNA"/>
</dbReference>
<evidence type="ECO:0000313" key="3">
    <source>
        <dbReference type="EMBL" id="KAK0061959.1"/>
    </source>
</evidence>
<gene>
    <name evidence="2" type="ORF">Bpfe_008451</name>
    <name evidence="3" type="ORF">Bpfe_008452</name>
    <name evidence="4" type="ORF">Bpfe_008455</name>
    <name evidence="5" type="ORF">Bpfe_008456</name>
</gene>
<protein>
    <submittedName>
        <fullName evidence="5">Uncharacterized protein</fullName>
    </submittedName>
</protein>
<dbReference type="Proteomes" id="UP001233172">
    <property type="component" value="Unassembled WGS sequence"/>
</dbReference>
<feature type="compositionally biased region" description="Polar residues" evidence="1">
    <location>
        <begin position="85"/>
        <end position="95"/>
    </location>
</feature>
<feature type="region of interest" description="Disordered" evidence="1">
    <location>
        <begin position="85"/>
        <end position="104"/>
    </location>
</feature>
<keyword evidence="6" id="KW-1185">Reference proteome</keyword>
<dbReference type="EMBL" id="JASAOG010000027">
    <property type="protein sequence ID" value="KAK0061958.1"/>
    <property type="molecule type" value="Genomic_DNA"/>
</dbReference>
<comment type="caution">
    <text evidence="5">The sequence shown here is derived from an EMBL/GenBank/DDBJ whole genome shotgun (WGS) entry which is preliminary data.</text>
</comment>